<dbReference type="Proteomes" id="UP000192790">
    <property type="component" value="Unassembled WGS sequence"/>
</dbReference>
<keyword evidence="2" id="KW-1185">Reference proteome</keyword>
<accession>A0A1W1ZHI6</accession>
<sequence>MEDAKTIVYLCPVCRQPVTESRTAFALQAGPQSIACSCKDSSLSIVEEAAGKFLLRVPCAFCGGEHRAEIPAGSLLGKKTLVLSCPKTGAECCYLTEETAAKAAAQRLRQAGEMLDESAEGTFLNETVMHEVLSELREIAARNKISCTCGSRKWGMRVLYGSVELTCGECGAKLRIPAATDEDLDSLCCLDRITIRGAAGKS</sequence>
<dbReference type="AlphaFoldDB" id="A0A1W1ZHI6"/>
<dbReference type="RefSeq" id="WP_084233745.1">
    <property type="nucleotide sequence ID" value="NZ_FWXW01000002.1"/>
</dbReference>
<protein>
    <submittedName>
        <fullName evidence="1">Uncharacterized protein</fullName>
    </submittedName>
</protein>
<dbReference type="EMBL" id="FWXW01000002">
    <property type="protein sequence ID" value="SMC47939.1"/>
    <property type="molecule type" value="Genomic_DNA"/>
</dbReference>
<dbReference type="STRING" id="1122930.SAMN02745168_1113"/>
<evidence type="ECO:0000313" key="2">
    <source>
        <dbReference type="Proteomes" id="UP000192790"/>
    </source>
</evidence>
<dbReference type="OrthoDB" id="1678992at2"/>
<name>A0A1W1ZHI6_9FIRM</name>
<organism evidence="1 2">
    <name type="scientific">Papillibacter cinnamivorans DSM 12816</name>
    <dbReference type="NCBI Taxonomy" id="1122930"/>
    <lineage>
        <taxon>Bacteria</taxon>
        <taxon>Bacillati</taxon>
        <taxon>Bacillota</taxon>
        <taxon>Clostridia</taxon>
        <taxon>Eubacteriales</taxon>
        <taxon>Oscillospiraceae</taxon>
        <taxon>Papillibacter</taxon>
    </lineage>
</organism>
<proteinExistence type="predicted"/>
<gene>
    <name evidence="1" type="ORF">SAMN02745168_1113</name>
</gene>
<reference evidence="1 2" key="1">
    <citation type="submission" date="2017-04" db="EMBL/GenBank/DDBJ databases">
        <authorList>
            <person name="Afonso C.L."/>
            <person name="Miller P.J."/>
            <person name="Scott M.A."/>
            <person name="Spackman E."/>
            <person name="Goraichik I."/>
            <person name="Dimitrov K.M."/>
            <person name="Suarez D.L."/>
            <person name="Swayne D.E."/>
        </authorList>
    </citation>
    <scope>NUCLEOTIDE SEQUENCE [LARGE SCALE GENOMIC DNA]</scope>
    <source>
        <strain evidence="1 2">DSM 12816</strain>
    </source>
</reference>
<evidence type="ECO:0000313" key="1">
    <source>
        <dbReference type="EMBL" id="SMC47939.1"/>
    </source>
</evidence>